<evidence type="ECO:0000256" key="5">
    <source>
        <dbReference type="ARBA" id="ARBA00022490"/>
    </source>
</evidence>
<evidence type="ECO:0000256" key="1">
    <source>
        <dbReference type="ARBA" id="ARBA00004123"/>
    </source>
</evidence>
<dbReference type="InterPro" id="IPR019954">
    <property type="entry name" value="Ubiquitin_CS"/>
</dbReference>
<evidence type="ECO:0000259" key="12">
    <source>
        <dbReference type="PROSITE" id="PS50053"/>
    </source>
</evidence>
<dbReference type="Proteomes" id="UP000694415">
    <property type="component" value="Unplaced"/>
</dbReference>
<dbReference type="Pfam" id="PF01020">
    <property type="entry name" value="Ribosomal_L40e"/>
    <property type="match status" value="1"/>
</dbReference>
<keyword evidence="8" id="KW-0539">Nucleus</keyword>
<dbReference type="GO" id="GO:0003735">
    <property type="term" value="F:structural constituent of ribosome"/>
    <property type="evidence" value="ECO:0007669"/>
    <property type="project" value="InterPro"/>
</dbReference>
<evidence type="ECO:0000313" key="14">
    <source>
        <dbReference type="Proteomes" id="UP000694415"/>
    </source>
</evidence>
<evidence type="ECO:0000256" key="3">
    <source>
        <dbReference type="ARBA" id="ARBA00008373"/>
    </source>
</evidence>
<keyword evidence="14" id="KW-1185">Reference proteome</keyword>
<keyword evidence="6" id="KW-0013">ADP-ribosylation</keyword>
<accession>A0A8C6HT35</accession>
<dbReference type="PANTHER" id="PTHR10666">
    <property type="entry name" value="UBIQUITIN"/>
    <property type="match status" value="1"/>
</dbReference>
<name>A0A8C6HT35_MUSSI</name>
<evidence type="ECO:0000256" key="6">
    <source>
        <dbReference type="ARBA" id="ARBA00022765"/>
    </source>
</evidence>
<dbReference type="InterPro" id="IPR029071">
    <property type="entry name" value="Ubiquitin-like_domsf"/>
</dbReference>
<dbReference type="GO" id="GO:1990904">
    <property type="term" value="C:ribonucleoprotein complex"/>
    <property type="evidence" value="ECO:0007669"/>
    <property type="project" value="UniProtKB-KW"/>
</dbReference>
<dbReference type="FunFam" id="3.10.20.90:FF:000160">
    <property type="entry name" value="Polyubiquitin-C"/>
    <property type="match status" value="1"/>
</dbReference>
<dbReference type="InterPro" id="IPR038587">
    <property type="entry name" value="Ribosomal_eL40_sf"/>
</dbReference>
<dbReference type="InterPro" id="IPR050158">
    <property type="entry name" value="Ubiquitin_ubiquitin-like"/>
</dbReference>
<dbReference type="PRINTS" id="PR00348">
    <property type="entry name" value="UBIQUITIN"/>
</dbReference>
<dbReference type="FunFam" id="4.10.1060.50:FF:000001">
    <property type="entry name" value="ubiquitin-60S ribosomal protein L40"/>
    <property type="match status" value="1"/>
</dbReference>
<comment type="similarity">
    <text evidence="3">In the N-terminal section; belongs to the ubiquitin family.</text>
</comment>
<reference evidence="13" key="1">
    <citation type="submission" date="2025-08" db="UniProtKB">
        <authorList>
            <consortium name="Ensembl"/>
        </authorList>
    </citation>
    <scope>IDENTIFICATION</scope>
</reference>
<comment type="similarity">
    <text evidence="4">In the C-terminal section; belongs to the eukaryotic ribosomal protein eL40 family.</text>
</comment>
<dbReference type="InterPro" id="IPR001975">
    <property type="entry name" value="Ribosomal_eL40_dom"/>
</dbReference>
<reference evidence="13" key="2">
    <citation type="submission" date="2025-09" db="UniProtKB">
        <authorList>
            <consortium name="Ensembl"/>
        </authorList>
    </citation>
    <scope>IDENTIFICATION</scope>
</reference>
<dbReference type="Gene3D" id="3.10.20.90">
    <property type="entry name" value="Phosphatidylinositol 3-kinase Catalytic Subunit, Chain A, domain 1"/>
    <property type="match status" value="1"/>
</dbReference>
<dbReference type="GO" id="GO:0005840">
    <property type="term" value="C:ribosome"/>
    <property type="evidence" value="ECO:0007669"/>
    <property type="project" value="UniProtKB-KW"/>
</dbReference>
<dbReference type="PROSITE" id="PS50053">
    <property type="entry name" value="UBIQUITIN_2"/>
    <property type="match status" value="1"/>
</dbReference>
<evidence type="ECO:0000256" key="4">
    <source>
        <dbReference type="ARBA" id="ARBA00010570"/>
    </source>
</evidence>
<dbReference type="SUPFAM" id="SSF54236">
    <property type="entry name" value="Ubiquitin-like"/>
    <property type="match status" value="1"/>
</dbReference>
<dbReference type="Pfam" id="PF00240">
    <property type="entry name" value="ubiquitin"/>
    <property type="match status" value="1"/>
</dbReference>
<dbReference type="Ensembl" id="ENSMSIT00000032994.1">
    <property type="protein sequence ID" value="ENSMSIP00000026159.1"/>
    <property type="gene ID" value="ENSMSIG00000022068.1"/>
</dbReference>
<dbReference type="Gene3D" id="4.10.1060.50">
    <property type="match status" value="1"/>
</dbReference>
<organism evidence="13 14">
    <name type="scientific">Mus spicilegus</name>
    <name type="common">Mound-building mouse</name>
    <dbReference type="NCBI Taxonomy" id="10103"/>
    <lineage>
        <taxon>Eukaryota</taxon>
        <taxon>Metazoa</taxon>
        <taxon>Chordata</taxon>
        <taxon>Craniata</taxon>
        <taxon>Vertebrata</taxon>
        <taxon>Euteleostomi</taxon>
        <taxon>Mammalia</taxon>
        <taxon>Eutheria</taxon>
        <taxon>Euarchontoglires</taxon>
        <taxon>Glires</taxon>
        <taxon>Rodentia</taxon>
        <taxon>Myomorpha</taxon>
        <taxon>Muroidea</taxon>
        <taxon>Muridae</taxon>
        <taxon>Murinae</taxon>
        <taxon>Mus</taxon>
        <taxon>Mus</taxon>
    </lineage>
</organism>
<sequence>MQIFVKTLTDKTITLEVKPSDTIKNVKDKIQDSEGIPPDQQRLVFDGKQLEDGCTLSDCYIQNQSTLYLELPLCDGIVEPSLHQLAQKYNWEKMICCKYYKPLHPRAVQCNEKCGHTYNLRPRKVK</sequence>
<dbReference type="GeneTree" id="ENSGT00940000153593"/>
<evidence type="ECO:0000256" key="8">
    <source>
        <dbReference type="ARBA" id="ARBA00023242"/>
    </source>
</evidence>
<evidence type="ECO:0000313" key="13">
    <source>
        <dbReference type="Ensembl" id="ENSMSIP00000026159.1"/>
    </source>
</evidence>
<dbReference type="InterPro" id="IPR019956">
    <property type="entry name" value="Ubiquitin_dom"/>
</dbReference>
<dbReference type="InterPro" id="IPR000626">
    <property type="entry name" value="Ubiquitin-like_dom"/>
</dbReference>
<dbReference type="GO" id="GO:0005634">
    <property type="term" value="C:nucleus"/>
    <property type="evidence" value="ECO:0007669"/>
    <property type="project" value="UniProtKB-SubCell"/>
</dbReference>
<keyword evidence="9" id="KW-0687">Ribonucleoprotein</keyword>
<dbReference type="SMART" id="SM00213">
    <property type="entry name" value="UBQ"/>
    <property type="match status" value="1"/>
</dbReference>
<evidence type="ECO:0000256" key="11">
    <source>
        <dbReference type="ARBA" id="ARBA00035298"/>
    </source>
</evidence>
<dbReference type="GO" id="GO:0006412">
    <property type="term" value="P:translation"/>
    <property type="evidence" value="ECO:0007669"/>
    <property type="project" value="InterPro"/>
</dbReference>
<dbReference type="AlphaFoldDB" id="A0A8C6HT35"/>
<dbReference type="SMART" id="SM01377">
    <property type="entry name" value="Ribosomal_L40e"/>
    <property type="match status" value="1"/>
</dbReference>
<evidence type="ECO:0000256" key="10">
    <source>
        <dbReference type="ARBA" id="ARBA00032326"/>
    </source>
</evidence>
<evidence type="ECO:0000256" key="9">
    <source>
        <dbReference type="ARBA" id="ARBA00023274"/>
    </source>
</evidence>
<feature type="domain" description="Ubiquitin-like" evidence="12">
    <location>
        <begin position="1"/>
        <end position="76"/>
    </location>
</feature>
<dbReference type="PROSITE" id="PS00299">
    <property type="entry name" value="UBIQUITIN_1"/>
    <property type="match status" value="1"/>
</dbReference>
<proteinExistence type="inferred from homology"/>
<keyword evidence="5" id="KW-0963">Cytoplasm</keyword>
<protein>
    <recommendedName>
        <fullName evidence="11">Ubiquitin-ribosomal protein eL40 fusion protein</fullName>
    </recommendedName>
    <alternativeName>
        <fullName evidence="10">Ubiquitin A-52 residue ribosomal protein fusion product 1</fullName>
    </alternativeName>
</protein>
<keyword evidence="7" id="KW-0689">Ribosomal protein</keyword>
<comment type="subcellular location">
    <subcellularLocation>
        <location evidence="2">Cytoplasm</location>
    </subcellularLocation>
    <subcellularLocation>
        <location evidence="1">Nucleus</location>
    </subcellularLocation>
</comment>
<dbReference type="GO" id="GO:0005737">
    <property type="term" value="C:cytoplasm"/>
    <property type="evidence" value="ECO:0007669"/>
    <property type="project" value="UniProtKB-SubCell"/>
</dbReference>
<evidence type="ECO:0000256" key="2">
    <source>
        <dbReference type="ARBA" id="ARBA00004496"/>
    </source>
</evidence>
<evidence type="ECO:0000256" key="7">
    <source>
        <dbReference type="ARBA" id="ARBA00022980"/>
    </source>
</evidence>